<keyword evidence="17" id="KW-0472">Membrane</keyword>
<dbReference type="PANTHER" id="PTHR21497:SF24">
    <property type="entry name" value="E3 UBIQUITIN-PROTEIN LIGASE UBR1"/>
    <property type="match status" value="1"/>
</dbReference>
<evidence type="ECO:0000256" key="10">
    <source>
        <dbReference type="ARBA" id="ARBA00023027"/>
    </source>
</evidence>
<dbReference type="Gene3D" id="3.40.50.720">
    <property type="entry name" value="NAD(P)-binding Rossmann-like Domain"/>
    <property type="match status" value="1"/>
</dbReference>
<dbReference type="SUPFAM" id="SSF75615">
    <property type="entry name" value="Siroheme synthase middle domains-like"/>
    <property type="match status" value="1"/>
</dbReference>
<evidence type="ECO:0000256" key="7">
    <source>
        <dbReference type="ARBA" id="ARBA00022786"/>
    </source>
</evidence>
<dbReference type="Gene3D" id="1.10.3280.10">
    <property type="entry name" value="Siroheme synthase, domain 3"/>
    <property type="match status" value="1"/>
</dbReference>
<dbReference type="EC" id="2.3.2.27" evidence="15"/>
<keyword evidence="8 15" id="KW-0862">Zinc</keyword>
<feature type="region of interest" description="Disordered" evidence="16">
    <location>
        <begin position="1061"/>
        <end position="1085"/>
    </location>
</feature>
<gene>
    <name evidence="19" type="ORF">E3P99_03594</name>
</gene>
<evidence type="ECO:0000256" key="2">
    <source>
        <dbReference type="ARBA" id="ARBA00004906"/>
    </source>
</evidence>
<evidence type="ECO:0000256" key="8">
    <source>
        <dbReference type="ARBA" id="ARBA00022833"/>
    </source>
</evidence>
<evidence type="ECO:0000313" key="19">
    <source>
        <dbReference type="EMBL" id="TIA86684.1"/>
    </source>
</evidence>
<evidence type="ECO:0000256" key="11">
    <source>
        <dbReference type="ARBA" id="ARBA00023244"/>
    </source>
</evidence>
<dbReference type="InterPro" id="IPR039164">
    <property type="entry name" value="UBR1-like"/>
</dbReference>
<dbReference type="GO" id="GO:0005737">
    <property type="term" value="C:cytoplasm"/>
    <property type="evidence" value="ECO:0007669"/>
    <property type="project" value="TreeGrafter"/>
</dbReference>
<comment type="catalytic activity">
    <reaction evidence="1 15">
        <text>S-ubiquitinyl-[E2 ubiquitin-conjugating enzyme]-L-cysteine + [acceptor protein]-L-lysine = [E2 ubiquitin-conjugating enzyme]-L-cysteine + N(6)-ubiquitinyl-[acceptor protein]-L-lysine.</text>
        <dbReference type="EC" id="2.3.2.27"/>
    </reaction>
</comment>
<dbReference type="Pfam" id="PF22960">
    <property type="entry name" value="WHD_UBR1"/>
    <property type="match status" value="1"/>
</dbReference>
<dbReference type="Gene3D" id="3.30.160.110">
    <property type="entry name" value="Siroheme synthase, domain 2"/>
    <property type="match status" value="1"/>
</dbReference>
<dbReference type="Pfam" id="PF02207">
    <property type="entry name" value="zf-UBR"/>
    <property type="match status" value="1"/>
</dbReference>
<dbReference type="Proteomes" id="UP000310189">
    <property type="component" value="Unassembled WGS sequence"/>
</dbReference>
<dbReference type="InterPro" id="IPR042065">
    <property type="entry name" value="E3_ELL-like"/>
</dbReference>
<evidence type="ECO:0000256" key="12">
    <source>
        <dbReference type="ARBA" id="ARBA00046341"/>
    </source>
</evidence>
<dbReference type="Pfam" id="PF14823">
    <property type="entry name" value="Sirohm_synth_C"/>
    <property type="match status" value="1"/>
</dbReference>
<comment type="function">
    <text evidence="15">Ubiquitin ligase protein which is a component of the N-end rule pathway. Recognizes and binds to proteins bearing specific N-terminal residues that are destabilizing according to the N-end rule, leading to their ubiquitination and subsequent degradation.</text>
</comment>
<feature type="zinc finger region" description="UBR-type" evidence="14">
    <location>
        <begin position="77"/>
        <end position="156"/>
    </location>
</feature>
<evidence type="ECO:0000256" key="13">
    <source>
        <dbReference type="ARBA" id="ARBA00047561"/>
    </source>
</evidence>
<keyword evidence="9" id="KW-0560">Oxidoreductase</keyword>
<keyword evidence="6 15" id="KW-0863">Zinc-finger</keyword>
<dbReference type="InterPro" id="IPR036291">
    <property type="entry name" value="NAD(P)-bd_dom_sf"/>
</dbReference>
<dbReference type="FunFam" id="2.10.110.30:FF:000002">
    <property type="entry name" value="Putative e3 ubiquitin-protein ligase ubr3"/>
    <property type="match status" value="1"/>
</dbReference>
<comment type="pathway">
    <text evidence="3">Porphyrin-containing compound metabolism; siroheme biosynthesis; sirohydrochlorin from precorrin-2: step 1/1.</text>
</comment>
<feature type="compositionally biased region" description="Acidic residues" evidence="16">
    <location>
        <begin position="1061"/>
        <end position="1074"/>
    </location>
</feature>
<dbReference type="SUPFAM" id="SSF54736">
    <property type="entry name" value="ClpS-like"/>
    <property type="match status" value="1"/>
</dbReference>
<keyword evidence="4 15" id="KW-0808">Transferase</keyword>
<keyword evidence="10" id="KW-0520">NAD</keyword>
<dbReference type="UniPathway" id="UPA00262">
    <property type="reaction ID" value="UER00222"/>
</dbReference>
<dbReference type="GO" id="GO:0016567">
    <property type="term" value="P:protein ubiquitination"/>
    <property type="evidence" value="ECO:0007669"/>
    <property type="project" value="UniProtKB-UniRule"/>
</dbReference>
<keyword evidence="7 15" id="KW-0833">Ubl conjugation pathway</keyword>
<keyword evidence="11" id="KW-0627">Porphyrin biosynthesis</keyword>
<dbReference type="InterPro" id="IPR014719">
    <property type="entry name" value="Ribosomal_bL12_C/ClpS-like"/>
</dbReference>
<dbReference type="GO" id="GO:0071596">
    <property type="term" value="P:ubiquitin-dependent protein catabolic process via the N-end rule pathway"/>
    <property type="evidence" value="ECO:0007669"/>
    <property type="project" value="UniProtKB-UniRule"/>
</dbReference>
<accession>A0A4T0FHD5</accession>
<dbReference type="GO" id="GO:0061630">
    <property type="term" value="F:ubiquitin protein ligase activity"/>
    <property type="evidence" value="ECO:0007669"/>
    <property type="project" value="UniProtKB-UniRule"/>
</dbReference>
<dbReference type="InterPro" id="IPR044046">
    <property type="entry name" value="E3_ligase_UBR-like_C"/>
</dbReference>
<dbReference type="UniPathway" id="UPA00143"/>
<dbReference type="Pfam" id="PF14824">
    <property type="entry name" value="Sirohm_synth_M"/>
    <property type="match status" value="1"/>
</dbReference>
<evidence type="ECO:0000256" key="3">
    <source>
        <dbReference type="ARBA" id="ARBA00005010"/>
    </source>
</evidence>
<evidence type="ECO:0000313" key="20">
    <source>
        <dbReference type="Proteomes" id="UP000310189"/>
    </source>
</evidence>
<evidence type="ECO:0000256" key="4">
    <source>
        <dbReference type="ARBA" id="ARBA00022679"/>
    </source>
</evidence>
<proteinExistence type="inferred from homology"/>
<dbReference type="InterPro" id="IPR028281">
    <property type="entry name" value="Sirohaem_synthase_central"/>
</dbReference>
<dbReference type="GO" id="GO:0008270">
    <property type="term" value="F:zinc ion binding"/>
    <property type="evidence" value="ECO:0007669"/>
    <property type="project" value="UniProtKB-UniRule"/>
</dbReference>
<dbReference type="Pfam" id="PF18995">
    <property type="entry name" value="PRT6_C"/>
    <property type="match status" value="1"/>
</dbReference>
<dbReference type="InterPro" id="IPR006367">
    <property type="entry name" value="Sirohaem_synthase_N"/>
</dbReference>
<dbReference type="InterPro" id="IPR028162">
    <property type="entry name" value="Met8_C"/>
</dbReference>
<dbReference type="CDD" id="cd19673">
    <property type="entry name" value="UBR-box_UBR3"/>
    <property type="match status" value="1"/>
</dbReference>
<comment type="pathway">
    <text evidence="2 15">Protein modification; protein ubiquitination.</text>
</comment>
<dbReference type="InterPro" id="IPR055194">
    <property type="entry name" value="UBR1-like_WH"/>
</dbReference>
<protein>
    <recommendedName>
        <fullName evidence="15">E3 ubiquitin-protein ligase</fullName>
        <ecNumber evidence="15">2.3.2.27</ecNumber>
    </recommendedName>
</protein>
<dbReference type="PROSITE" id="PS51157">
    <property type="entry name" value="ZF_UBR"/>
    <property type="match status" value="1"/>
</dbReference>
<dbReference type="Gene3D" id="3.30.1390.10">
    <property type="match status" value="1"/>
</dbReference>
<organism evidence="19 20">
    <name type="scientific">Wallemia hederae</name>
    <dbReference type="NCBI Taxonomy" id="1540922"/>
    <lineage>
        <taxon>Eukaryota</taxon>
        <taxon>Fungi</taxon>
        <taxon>Dikarya</taxon>
        <taxon>Basidiomycota</taxon>
        <taxon>Wallemiomycotina</taxon>
        <taxon>Wallemiomycetes</taxon>
        <taxon>Wallemiales</taxon>
        <taxon>Wallemiaceae</taxon>
        <taxon>Wallemia</taxon>
    </lineage>
</organism>
<dbReference type="OrthoDB" id="26387at2759"/>
<evidence type="ECO:0000256" key="14">
    <source>
        <dbReference type="PROSITE-ProRule" id="PRU00508"/>
    </source>
</evidence>
<dbReference type="GO" id="GO:0019354">
    <property type="term" value="P:siroheme biosynthetic process"/>
    <property type="evidence" value="ECO:0007669"/>
    <property type="project" value="UniProtKB-UniPathway"/>
</dbReference>
<dbReference type="InterPro" id="IPR003126">
    <property type="entry name" value="Znf_UBR"/>
</dbReference>
<evidence type="ECO:0000256" key="5">
    <source>
        <dbReference type="ARBA" id="ARBA00022723"/>
    </source>
</evidence>
<keyword evidence="17" id="KW-1133">Transmembrane helix</keyword>
<keyword evidence="20" id="KW-1185">Reference proteome</keyword>
<dbReference type="SMART" id="SM00396">
    <property type="entry name" value="ZnF_UBR1"/>
    <property type="match status" value="1"/>
</dbReference>
<evidence type="ECO:0000256" key="17">
    <source>
        <dbReference type="SAM" id="Phobius"/>
    </source>
</evidence>
<comment type="caution">
    <text evidence="19">The sequence shown here is derived from an EMBL/GenBank/DDBJ whole genome shotgun (WGS) entry which is preliminary data.</text>
</comment>
<dbReference type="Gene3D" id="2.10.110.30">
    <property type="match status" value="1"/>
</dbReference>
<evidence type="ECO:0000259" key="18">
    <source>
        <dbReference type="PROSITE" id="PS51157"/>
    </source>
</evidence>
<dbReference type="SUPFAM" id="SSF51735">
    <property type="entry name" value="NAD(P)-binding Rossmann-fold domains"/>
    <property type="match status" value="1"/>
</dbReference>
<comment type="catalytic activity">
    <reaction evidence="13">
        <text>precorrin-2 + NAD(+) = sirohydrochlorin + NADH + 2 H(+)</text>
        <dbReference type="Rhea" id="RHEA:15613"/>
        <dbReference type="ChEBI" id="CHEBI:15378"/>
        <dbReference type="ChEBI" id="CHEBI:57540"/>
        <dbReference type="ChEBI" id="CHEBI:57945"/>
        <dbReference type="ChEBI" id="CHEBI:58351"/>
        <dbReference type="ChEBI" id="CHEBI:58827"/>
        <dbReference type="EC" id="1.3.1.76"/>
    </reaction>
</comment>
<name>A0A4T0FHD5_9BASI</name>
<feature type="domain" description="UBR-type" evidence="18">
    <location>
        <begin position="77"/>
        <end position="156"/>
    </location>
</feature>
<feature type="transmembrane region" description="Helical" evidence="17">
    <location>
        <begin position="2103"/>
        <end position="2125"/>
    </location>
</feature>
<dbReference type="InterPro" id="IPR003769">
    <property type="entry name" value="ClpS_core"/>
</dbReference>
<comment type="similarity">
    <text evidence="12 15">Belongs to the E3 ubiquitin-protein ligase UBR1-like family.</text>
</comment>
<feature type="compositionally biased region" description="Basic and acidic residues" evidence="16">
    <location>
        <begin position="1075"/>
        <end position="1085"/>
    </location>
</feature>
<keyword evidence="5 15" id="KW-0479">Metal-binding</keyword>
<dbReference type="EMBL" id="SPNW01000076">
    <property type="protein sequence ID" value="TIA86684.1"/>
    <property type="molecule type" value="Genomic_DNA"/>
</dbReference>
<evidence type="ECO:0000256" key="1">
    <source>
        <dbReference type="ARBA" id="ARBA00000900"/>
    </source>
</evidence>
<dbReference type="Gene3D" id="1.10.10.2670">
    <property type="entry name" value="E3 ubiquitin-protein ligase"/>
    <property type="match status" value="1"/>
</dbReference>
<evidence type="ECO:0000256" key="9">
    <source>
        <dbReference type="ARBA" id="ARBA00023002"/>
    </source>
</evidence>
<reference evidence="19 20" key="1">
    <citation type="submission" date="2019-03" db="EMBL/GenBank/DDBJ databases">
        <title>Sequencing 23 genomes of Wallemia ichthyophaga.</title>
        <authorList>
            <person name="Gostincar C."/>
        </authorList>
    </citation>
    <scope>NUCLEOTIDE SEQUENCE [LARGE SCALE GENOMIC DNA]</scope>
    <source>
        <strain evidence="19 20">EXF-5753</strain>
    </source>
</reference>
<dbReference type="PANTHER" id="PTHR21497">
    <property type="entry name" value="UBIQUITIN LIGASE E3 ALPHA-RELATED"/>
    <property type="match status" value="1"/>
</dbReference>
<dbReference type="CDD" id="cd16482">
    <property type="entry name" value="RING-H2_UBR1-like"/>
    <property type="match status" value="1"/>
</dbReference>
<sequence length="2132" mass="240269">MSFQELFEGLIRDTSVNSKFNFSDSSAKKELYKAFTGPYASHFFGVTGDELEIGADERFNELQNKRIGGKRGRSQFEPCGYVFKKGDVVYRCKDCAIDPTTVFCSRCFHATHPQDKPSHPFTSHQISFSLMTAGGCCDCGDPEAWRIDPGRPAHLDEPDTVKVHLPQEALERARHYVSSIINFIIDTIAHSPTEFTPPSNIPKVKSLPTLQPDAPSEAGPWSVVLWNDERHSFDEVIEQVSLAVDCSHSASRQVAERIDKHGREVLKSSDDINTLLKIAVIINSIDLAVTIRPSYDTYLEDFCHLLLEFLFDLCHSRPQDLRAIVAEELLKVSQTEHVEKISKDRRQLTNLQCLFLLESRMWKKARKLVRDMLVALLGVNQDVRCRVGLQFALVYKNLVESYLLQDHEPELSALMFSIQVFTTPSVASLICFNSEFHANSLLTTILHLIYAFLTEQRTSPKQIKLVDNIGHDVVDCESTSIRHKRYLTIVQDLKTLLTNEAVAEELPKRMDLLDDFIQFFIPFTDMNQFQRAVHEHVEYESDAWINAFNCTIQLTKVTNALGDLTSNFTPQQLVTLIKHILDGISETMHRPSFSTKLAGIQFGGQSYNVVDYSVAYEPVSFHHPLHWWLGNVLKHVQVLGHFYPGGVNTRELPIIFGERARSNLLPVVAFFEQPMRVCAFVAQARCGLWVRNGFSVRGQVHHYREIAFRDNTYDMDLFNVQAMFTIVDPEQALVSLMTKFDMLTWFEGYVYHSVYDEKQTPAMAEEFILLLIACLTEPMNIGGWSKEKRIERSLIHALCFGPSTYSEFTRLVSDTLVDDPAFDRILDKVARFKSPDGTTDYGTYELRNEYYEYVDPFYMNFTRNMREAAAGSLQKFYKSIGKDNAIHVPRKLELPPNGPYNSLSGVYKTEVFQQIVYASLFNAFNERDDQGRPATSFTRDILIEASLHLIICALVEAKTIFAKLAGSRTYLMHSTLVELLCKHEQDQRLINVKARISWILDSLSDVCGDVVAAKRVVDKPVSKEENVDPAEARKAAAKARQAAIMEKFASQQKNLLDQLGDEDDDMDEEEEEEIENSKNDDPHAEHRDFGDCIVCQEALKGTSFGSLALVQPSKMLRNTPSLDPNFAFEPLWMSHDLDRRPEQEFTKVENSYKQQFVQGKAGNRTGSPKITTHGFPNDHTRLGLHMSTCGHRMHLACFDTYFASSISRHQSQIARTQPDEPKWKEFICPLCKGLGNAIMPIFKRPQVETSSPKITEWVRSVSIDLLKDPKVSLLNDFQEQETGSGEFWPWYARTAPSKVESVNGDPKAALTDKLMALIKPISTNAEDMRQSSVPAAQELSSEGMYLPGDLVAYTISSVEVALRGVRSVDTSVADQVNDAQVLMIESMLGCLENLATRHSTHQTNGPQIIAKGIFQRILPEFGREDNVRQPLLLRDPFTLLVETAAVAPESLSPMITLTFYAQLVRTVIALIQASRTDGVADSPLLRPPTDIESLPPSAEHTFGNIGSVIHYMLQSFTALYNDGERMLKLLPRQHISKLMYSYMLPFLRRVSILSSVVKKAPKLFTKSNDIDTKMQGVADSDSECEFIRLMRELDILPPNEALNPSSTRQTTIQRMVEGWCSHFGHHVQELRPRDYALKLDYPQIYRLTALPHQLSALIDDVLTRVCPNCDQVPPDPALCLFCGASLCHQSFCCHDQLTKVGECNTHMKKCGGVVGAYFMPKKSATFYLYDTRGSFAQPPYLDAHGEVDIGIRRGKPQYLHKQRLDEIYRIWVNHQIPSWIGRKLDLVSDQGGWRTILFLSSKACDGLRSLPIKGGTSTLSSLRSSSVEPWGSNIGRARYRKVPQHFPCKLWPILPRASPVMSRFTEIQPGGSLLIAWQLKGRVVVLVGGGEVAAGRIVNLLNADAKIKLICPRKGLNEEVAYRVDAGQIHEYVDREFEDEDDLKGANMVLTAIDDVETSRHIYNVSKSLNIATNVADIPPNCDFYFGSIVRRGPLQILISTGGQGPRISAKLKAIVENALPGTIGPAISNVGRLRQKLRSIEPTVGGKPGAKRMKWMIKVCDNYTFDELADMSDDDLDHILEGYEHDRIPKTRSITTEGVSKIFKAVTPVLVGIVIGSTITVSYLSRYRYTF</sequence>
<evidence type="ECO:0000256" key="15">
    <source>
        <dbReference type="RuleBase" id="RU366018"/>
    </source>
</evidence>
<dbReference type="NCBIfam" id="TIGR01470">
    <property type="entry name" value="cysG_Nterm"/>
    <property type="match status" value="1"/>
</dbReference>
<evidence type="ECO:0000256" key="6">
    <source>
        <dbReference type="ARBA" id="ARBA00022771"/>
    </source>
</evidence>
<evidence type="ECO:0000256" key="16">
    <source>
        <dbReference type="SAM" id="MobiDB-lite"/>
    </source>
</evidence>
<dbReference type="Pfam" id="PF13241">
    <property type="entry name" value="NAD_binding_7"/>
    <property type="match status" value="1"/>
</dbReference>
<dbReference type="InterPro" id="IPR036390">
    <property type="entry name" value="WH_DNA-bd_sf"/>
</dbReference>
<keyword evidence="17" id="KW-0812">Transmembrane</keyword>
<dbReference type="Pfam" id="PF02617">
    <property type="entry name" value="ClpS"/>
    <property type="match status" value="1"/>
</dbReference>
<dbReference type="SUPFAM" id="SSF46785">
    <property type="entry name" value="Winged helix' DNA-binding domain"/>
    <property type="match status" value="1"/>
</dbReference>
<dbReference type="GO" id="GO:0000151">
    <property type="term" value="C:ubiquitin ligase complex"/>
    <property type="evidence" value="ECO:0007669"/>
    <property type="project" value="TreeGrafter"/>
</dbReference>
<dbReference type="GO" id="GO:0043115">
    <property type="term" value="F:precorrin-2 dehydrogenase activity"/>
    <property type="evidence" value="ECO:0007669"/>
    <property type="project" value="UniProtKB-EC"/>
</dbReference>